<dbReference type="AlphaFoldDB" id="A0A1U7M1F2"/>
<dbReference type="Gene3D" id="3.30.110.40">
    <property type="entry name" value="TusA-like domain"/>
    <property type="match status" value="1"/>
</dbReference>
<dbReference type="Pfam" id="PF00581">
    <property type="entry name" value="Rhodanese"/>
    <property type="match status" value="1"/>
</dbReference>
<dbReference type="InterPro" id="IPR016156">
    <property type="entry name" value="FAD/NAD-linked_Rdtase_dimer_sf"/>
</dbReference>
<comment type="cofactor">
    <cofactor evidence="1">
        <name>FAD</name>
        <dbReference type="ChEBI" id="CHEBI:57692"/>
    </cofactor>
</comment>
<evidence type="ECO:0000313" key="6">
    <source>
        <dbReference type="EMBL" id="OLR65479.1"/>
    </source>
</evidence>
<dbReference type="InterPro" id="IPR027396">
    <property type="entry name" value="DsrEFH-like"/>
</dbReference>
<keyword evidence="4" id="KW-0274">FAD</keyword>
<dbReference type="SUPFAM" id="SSF55424">
    <property type="entry name" value="FAD/NAD-linked reductases, dimerisation (C-terminal) domain"/>
    <property type="match status" value="1"/>
</dbReference>
<dbReference type="InterPro" id="IPR036873">
    <property type="entry name" value="Rhodanese-like_dom_sf"/>
</dbReference>
<dbReference type="SUPFAM" id="SSF64307">
    <property type="entry name" value="SirA-like"/>
    <property type="match status" value="1"/>
</dbReference>
<dbReference type="Pfam" id="PF02852">
    <property type="entry name" value="Pyr_redox_dim"/>
    <property type="match status" value="1"/>
</dbReference>
<accession>A0A1U7M1F2</accession>
<name>A0A1U7M1F2_9FIRM</name>
<feature type="domain" description="Rhodanese" evidence="5">
    <location>
        <begin position="465"/>
        <end position="552"/>
    </location>
</feature>
<dbReference type="PRINTS" id="PR00368">
    <property type="entry name" value="FADPNR"/>
</dbReference>
<dbReference type="PRINTS" id="PR00411">
    <property type="entry name" value="PNDRDTASEI"/>
</dbReference>
<sequence length="814" mass="89998">MKIIVVGGVAGGATAIARLRRLDENAEILLLERGKYVSFANCGLPYYIGGAIEERDSLFVTTKESIEDKYNIEIRTENEVLSIDKENKRVRIIDYTSGREYEEDYDKLLLSTGSSPFIPDVEGINERNIFKLWTVPDVDAIYSFIEKEKPKKAVVIGGGFIGLETAENLYEKGLEVTLVEMSDQVMPPLDKDMAKILENHLENKGVKLLLGEGFDGTENKGKTIKLKSGKKLESDITILSIGVRPNSEIAKSAGLELNERGGIKVDKFQKTSDENIYAVGDVIEVKDFILGTNTMIPLAGPANKQGRAVASNILEKREETYKATMGTSVAKVFDMTVATVGSNEKSLIKKGYKYKKDYYISLVHPMSHAGYYPGALPMTIKLIFGRDGEILGAQIVGYDGVDKRIDIIATTIYFKGNVYDLSDLELAYAPPYSSAKDPVNFAGYVATNILEGLTEPITLQELKEDKSKYTVLDVREEIEQVSGMMDEAISMPLTEIRNRIGELDKNKEYAIYCAVGIRGYIAERILKQRGFSAHNILGGYRTYLDIEGSSDYSDLSTEQDKFESSENKDDNNKEIKLLNVCGLSCPGPIVQVSEAINKLSPGEIIEVVATDPGFARDIKSWANNTGNTLLESSANKGKFSAKIQKGKRVEKEEKNPTNIKEKTMIIFDGDLDKAIASFIIATGAAAMGNKVNMFFTFWGLSILRKENAPKVKKDFMSKMFSMMLPKSSRKLGLSKMNFFGMGSKMIRKVMKDKGVSSLEELILNAQRAGVKMTACQMSMDVMGLSKEELIEGVEVGGVATMLSDNDNSNMNLFI</sequence>
<dbReference type="SMART" id="SM00450">
    <property type="entry name" value="RHOD"/>
    <property type="match status" value="1"/>
</dbReference>
<dbReference type="PROSITE" id="PS01148">
    <property type="entry name" value="UPF0033"/>
    <property type="match status" value="1"/>
</dbReference>
<evidence type="ECO:0000256" key="3">
    <source>
        <dbReference type="ARBA" id="ARBA00022630"/>
    </source>
</evidence>
<dbReference type="Pfam" id="PF01206">
    <property type="entry name" value="TusA"/>
    <property type="match status" value="1"/>
</dbReference>
<dbReference type="Gene3D" id="3.40.250.10">
    <property type="entry name" value="Rhodanese-like domain"/>
    <property type="match status" value="1"/>
</dbReference>
<evidence type="ECO:0000256" key="4">
    <source>
        <dbReference type="ARBA" id="ARBA00022827"/>
    </source>
</evidence>
<dbReference type="STRING" id="1465756.BIV18_08100"/>
<keyword evidence="7" id="KW-1185">Reference proteome</keyword>
<dbReference type="InterPro" id="IPR050260">
    <property type="entry name" value="FAD-bd_OxRdtase"/>
</dbReference>
<dbReference type="EMBL" id="MJIH01000001">
    <property type="protein sequence ID" value="OLR65479.1"/>
    <property type="molecule type" value="Genomic_DNA"/>
</dbReference>
<comment type="similarity">
    <text evidence="2">Belongs to the class-III pyridine nucleotide-disulfide oxidoreductase family.</text>
</comment>
<dbReference type="SUPFAM" id="SSF52821">
    <property type="entry name" value="Rhodanese/Cell cycle control phosphatase"/>
    <property type="match status" value="1"/>
</dbReference>
<dbReference type="InterPro" id="IPR036868">
    <property type="entry name" value="TusA-like_sf"/>
</dbReference>
<organism evidence="6 7">
    <name type="scientific">Peptoniphilus porci</name>
    <dbReference type="NCBI Taxonomy" id="2652280"/>
    <lineage>
        <taxon>Bacteria</taxon>
        <taxon>Bacillati</taxon>
        <taxon>Bacillota</taxon>
        <taxon>Tissierellia</taxon>
        <taxon>Tissierellales</taxon>
        <taxon>Peptoniphilaceae</taxon>
        <taxon>Peptoniphilus</taxon>
    </lineage>
</organism>
<proteinExistence type="inferred from homology"/>
<dbReference type="Pfam" id="PF13686">
    <property type="entry name" value="DrsE_2"/>
    <property type="match status" value="1"/>
</dbReference>
<dbReference type="SUPFAM" id="SSF75169">
    <property type="entry name" value="DsrEFH-like"/>
    <property type="match status" value="1"/>
</dbReference>
<evidence type="ECO:0000313" key="7">
    <source>
        <dbReference type="Proteomes" id="UP000187166"/>
    </source>
</evidence>
<dbReference type="InterPro" id="IPR004099">
    <property type="entry name" value="Pyr_nucl-diS_OxRdtase_dimer"/>
</dbReference>
<protein>
    <submittedName>
        <fullName evidence="6">Pyridine nucleotide-disulfide oxidoreductase</fullName>
    </submittedName>
</protein>
<gene>
    <name evidence="6" type="ORF">BIV18_08100</name>
</gene>
<dbReference type="PANTHER" id="PTHR43429">
    <property type="entry name" value="PYRIDINE NUCLEOTIDE-DISULFIDE OXIDOREDUCTASE DOMAIN-CONTAINING"/>
    <property type="match status" value="1"/>
</dbReference>
<comment type="caution">
    <text evidence="6">The sequence shown here is derived from an EMBL/GenBank/DDBJ whole genome shotgun (WGS) entry which is preliminary data.</text>
</comment>
<dbReference type="Gene3D" id="3.50.50.60">
    <property type="entry name" value="FAD/NAD(P)-binding domain"/>
    <property type="match status" value="2"/>
</dbReference>
<reference evidence="6 7" key="1">
    <citation type="journal article" date="2016" name="Appl. Environ. Microbiol.">
        <title>Function and Phylogeny of Bacterial Butyryl Coenzyme A:Acetate Transferases and Their Diversity in the Proximal Colon of Swine.</title>
        <authorList>
            <person name="Trachsel J."/>
            <person name="Bayles D.O."/>
            <person name="Looft T."/>
            <person name="Levine U.Y."/>
            <person name="Allen H.K."/>
        </authorList>
    </citation>
    <scope>NUCLEOTIDE SEQUENCE [LARGE SCALE GENOMIC DNA]</scope>
    <source>
        <strain evidence="6 7">35-6-1</strain>
    </source>
</reference>
<dbReference type="SUPFAM" id="SSF51905">
    <property type="entry name" value="FAD/NAD(P)-binding domain"/>
    <property type="match status" value="2"/>
</dbReference>
<evidence type="ECO:0000256" key="2">
    <source>
        <dbReference type="ARBA" id="ARBA00009130"/>
    </source>
</evidence>
<dbReference type="InterPro" id="IPR036188">
    <property type="entry name" value="FAD/NAD-bd_sf"/>
</dbReference>
<dbReference type="InterPro" id="IPR001763">
    <property type="entry name" value="Rhodanese-like_dom"/>
</dbReference>
<dbReference type="Proteomes" id="UP000187166">
    <property type="component" value="Unassembled WGS sequence"/>
</dbReference>
<evidence type="ECO:0000256" key="1">
    <source>
        <dbReference type="ARBA" id="ARBA00001974"/>
    </source>
</evidence>
<dbReference type="Pfam" id="PF07992">
    <property type="entry name" value="Pyr_redox_2"/>
    <property type="match status" value="1"/>
</dbReference>
<dbReference type="Gene3D" id="3.40.1260.10">
    <property type="entry name" value="DsrEFH-like"/>
    <property type="match status" value="1"/>
</dbReference>
<dbReference type="InterPro" id="IPR001455">
    <property type="entry name" value="TusA-like"/>
</dbReference>
<dbReference type="InterPro" id="IPR032836">
    <property type="entry name" value="DsrE2-like"/>
</dbReference>
<dbReference type="GO" id="GO:0016491">
    <property type="term" value="F:oxidoreductase activity"/>
    <property type="evidence" value="ECO:0007669"/>
    <property type="project" value="InterPro"/>
</dbReference>
<dbReference type="PROSITE" id="PS50206">
    <property type="entry name" value="RHODANESE_3"/>
    <property type="match status" value="1"/>
</dbReference>
<dbReference type="InterPro" id="IPR023753">
    <property type="entry name" value="FAD/NAD-binding_dom"/>
</dbReference>
<keyword evidence="3" id="KW-0285">Flavoprotein</keyword>
<evidence type="ECO:0000259" key="5">
    <source>
        <dbReference type="PROSITE" id="PS50206"/>
    </source>
</evidence>